<feature type="domain" description="Lipid/polyisoprenoid-binding YceI-like" evidence="2">
    <location>
        <begin position="23"/>
        <end position="186"/>
    </location>
</feature>
<accession>A0A0N0XMG9</accession>
<dbReference type="PANTHER" id="PTHR34406">
    <property type="entry name" value="PROTEIN YCEI"/>
    <property type="match status" value="1"/>
</dbReference>
<reference evidence="3 4" key="1">
    <citation type="submission" date="2015-07" db="EMBL/GenBank/DDBJ databases">
        <title>Draft genome sequence of the Amantichitinum ursilacus IGB-41, a new chitin-degrading bacterium.</title>
        <authorList>
            <person name="Kirstahler P."/>
            <person name="Guenther M."/>
            <person name="Grumaz C."/>
            <person name="Rupp S."/>
            <person name="Zibek S."/>
            <person name="Sohn K."/>
        </authorList>
    </citation>
    <scope>NUCLEOTIDE SEQUENCE [LARGE SCALE GENOMIC DNA]</scope>
    <source>
        <strain evidence="3 4">IGB-41</strain>
    </source>
</reference>
<dbReference type="SUPFAM" id="SSF101874">
    <property type="entry name" value="YceI-like"/>
    <property type="match status" value="1"/>
</dbReference>
<dbReference type="InterPro" id="IPR007372">
    <property type="entry name" value="Lipid/polyisoprenoid-bd_YceI"/>
</dbReference>
<dbReference type="RefSeq" id="WP_053936470.1">
    <property type="nucleotide sequence ID" value="NZ_LAQT01000002.1"/>
</dbReference>
<evidence type="ECO:0000256" key="1">
    <source>
        <dbReference type="SAM" id="SignalP"/>
    </source>
</evidence>
<evidence type="ECO:0000313" key="3">
    <source>
        <dbReference type="EMBL" id="KPC54689.1"/>
    </source>
</evidence>
<dbReference type="STRING" id="857265.WG78_03920"/>
<keyword evidence="4" id="KW-1185">Reference proteome</keyword>
<dbReference type="EMBL" id="LAQT01000002">
    <property type="protein sequence ID" value="KPC54689.1"/>
    <property type="molecule type" value="Genomic_DNA"/>
</dbReference>
<sequence length="188" mass="20255">MKLKFAAALLAGLASAAFAAPTTLVVDGSHSQPYFEVSHFGYSIQRGTFAKVDGTIVIDADKKTGSADITIDANSLDTHWAARDKHLKSPDFFNVEKFPTMTFKATSFKFDGDKLTSVDGNFTLLGVTKPLTLSVSQFRCGDHPMLKKFVCGAEASGTIKRSDFGMTTFVPAISDEVHLVIPVEAAKQ</sequence>
<name>A0A0N0XMG9_9NEIS</name>
<protein>
    <recommendedName>
        <fullName evidence="2">Lipid/polyisoprenoid-binding YceI-like domain-containing protein</fullName>
    </recommendedName>
</protein>
<evidence type="ECO:0000259" key="2">
    <source>
        <dbReference type="SMART" id="SM00867"/>
    </source>
</evidence>
<gene>
    <name evidence="3" type="ORF">WG78_03920</name>
</gene>
<comment type="caution">
    <text evidence="3">The sequence shown here is derived from an EMBL/GenBank/DDBJ whole genome shotgun (WGS) entry which is preliminary data.</text>
</comment>
<dbReference type="OrthoDB" id="9811006at2"/>
<dbReference type="PANTHER" id="PTHR34406:SF1">
    <property type="entry name" value="PROTEIN YCEI"/>
    <property type="match status" value="1"/>
</dbReference>
<dbReference type="SMART" id="SM00867">
    <property type="entry name" value="YceI"/>
    <property type="match status" value="1"/>
</dbReference>
<feature type="signal peptide" evidence="1">
    <location>
        <begin position="1"/>
        <end position="19"/>
    </location>
</feature>
<keyword evidence="1" id="KW-0732">Signal</keyword>
<dbReference type="AlphaFoldDB" id="A0A0N0XMG9"/>
<dbReference type="Proteomes" id="UP000037939">
    <property type="component" value="Unassembled WGS sequence"/>
</dbReference>
<dbReference type="Pfam" id="PF04264">
    <property type="entry name" value="YceI"/>
    <property type="match status" value="1"/>
</dbReference>
<evidence type="ECO:0000313" key="4">
    <source>
        <dbReference type="Proteomes" id="UP000037939"/>
    </source>
</evidence>
<organism evidence="3 4">
    <name type="scientific">Amantichitinum ursilacus</name>
    <dbReference type="NCBI Taxonomy" id="857265"/>
    <lineage>
        <taxon>Bacteria</taxon>
        <taxon>Pseudomonadati</taxon>
        <taxon>Pseudomonadota</taxon>
        <taxon>Betaproteobacteria</taxon>
        <taxon>Neisseriales</taxon>
        <taxon>Chitinibacteraceae</taxon>
        <taxon>Amantichitinum</taxon>
    </lineage>
</organism>
<dbReference type="Gene3D" id="2.40.128.110">
    <property type="entry name" value="Lipid/polyisoprenoid-binding, YceI-like"/>
    <property type="match status" value="1"/>
</dbReference>
<proteinExistence type="predicted"/>
<feature type="chain" id="PRO_5005863197" description="Lipid/polyisoprenoid-binding YceI-like domain-containing protein" evidence="1">
    <location>
        <begin position="20"/>
        <end position="188"/>
    </location>
</feature>
<dbReference type="InterPro" id="IPR036761">
    <property type="entry name" value="TTHA0802/YceI-like_sf"/>
</dbReference>